<keyword evidence="7" id="KW-0460">Magnesium</keyword>
<dbReference type="GO" id="GO:0005829">
    <property type="term" value="C:cytosol"/>
    <property type="evidence" value="ECO:0007669"/>
    <property type="project" value="TreeGrafter"/>
</dbReference>
<reference evidence="12 13" key="1">
    <citation type="submission" date="2019-03" db="EMBL/GenBank/DDBJ databases">
        <title>Nitrincola sp. nov. isolated from an Indian soda lake.</title>
        <authorList>
            <person name="Joshi A."/>
            <person name="Thite S.V."/>
            <person name="Joseph N."/>
            <person name="Dhotre D."/>
            <person name="Moorthy M."/>
            <person name="Shouche Y.S."/>
        </authorList>
    </citation>
    <scope>NUCLEOTIDE SEQUENCE [LARGE SCALE GENOMIC DNA]</scope>
    <source>
        <strain evidence="12 13">MEB193</strain>
    </source>
</reference>
<evidence type="ECO:0000256" key="5">
    <source>
        <dbReference type="ARBA" id="ARBA00022723"/>
    </source>
</evidence>
<comment type="similarity">
    <text evidence="3">Belongs to the Nudix hydrolase family. NudC subfamily.</text>
</comment>
<dbReference type="GO" id="GO:0019677">
    <property type="term" value="P:NAD+ catabolic process"/>
    <property type="evidence" value="ECO:0007669"/>
    <property type="project" value="TreeGrafter"/>
</dbReference>
<evidence type="ECO:0000256" key="8">
    <source>
        <dbReference type="ARBA" id="ARBA00023027"/>
    </source>
</evidence>
<dbReference type="PANTHER" id="PTHR42904:SF6">
    <property type="entry name" value="NAD-CAPPED RNA HYDROLASE NUDT12"/>
    <property type="match status" value="1"/>
</dbReference>
<dbReference type="GO" id="GO:0046872">
    <property type="term" value="F:metal ion binding"/>
    <property type="evidence" value="ECO:0007669"/>
    <property type="project" value="UniProtKB-KW"/>
</dbReference>
<evidence type="ECO:0000259" key="11">
    <source>
        <dbReference type="PROSITE" id="PS51462"/>
    </source>
</evidence>
<dbReference type="InterPro" id="IPR000086">
    <property type="entry name" value="NUDIX_hydrolase_dom"/>
</dbReference>
<dbReference type="GO" id="GO:0110153">
    <property type="term" value="F:RNA NAD-cap (NMN-forming) hydrolase activity"/>
    <property type="evidence" value="ECO:0007669"/>
    <property type="project" value="RHEA"/>
</dbReference>
<comment type="caution">
    <text evidence="12">The sequence shown here is derived from an EMBL/GenBank/DDBJ whole genome shotgun (WGS) entry which is preliminary data.</text>
</comment>
<evidence type="ECO:0000256" key="1">
    <source>
        <dbReference type="ARBA" id="ARBA00001946"/>
    </source>
</evidence>
<evidence type="ECO:0000256" key="2">
    <source>
        <dbReference type="ARBA" id="ARBA00001947"/>
    </source>
</evidence>
<keyword evidence="5" id="KW-0479">Metal-binding</keyword>
<dbReference type="InterPro" id="IPR020476">
    <property type="entry name" value="Nudix_hydrolase"/>
</dbReference>
<organism evidence="12 13">
    <name type="scientific">Nitrincola tapanii</name>
    <dbReference type="NCBI Taxonomy" id="1708751"/>
    <lineage>
        <taxon>Bacteria</taxon>
        <taxon>Pseudomonadati</taxon>
        <taxon>Pseudomonadota</taxon>
        <taxon>Gammaproteobacteria</taxon>
        <taxon>Oceanospirillales</taxon>
        <taxon>Oceanospirillaceae</taxon>
        <taxon>Nitrincola</taxon>
    </lineage>
</organism>
<dbReference type="InterPro" id="IPR020084">
    <property type="entry name" value="NUDIX_hydrolase_CS"/>
</dbReference>
<comment type="cofactor">
    <cofactor evidence="2">
        <name>Zn(2+)</name>
        <dbReference type="ChEBI" id="CHEBI:29105"/>
    </cofactor>
</comment>
<evidence type="ECO:0000256" key="3">
    <source>
        <dbReference type="ARBA" id="ARBA00009595"/>
    </source>
</evidence>
<evidence type="ECO:0000256" key="10">
    <source>
        <dbReference type="RuleBase" id="RU003476"/>
    </source>
</evidence>
<evidence type="ECO:0000256" key="9">
    <source>
        <dbReference type="ARBA" id="ARBA00023679"/>
    </source>
</evidence>
<gene>
    <name evidence="12" type="primary">nudC</name>
    <name evidence="12" type="ORF">E1H14_04715</name>
</gene>
<dbReference type="AlphaFoldDB" id="A0A5A9W495"/>
<evidence type="ECO:0000256" key="6">
    <source>
        <dbReference type="ARBA" id="ARBA00022801"/>
    </source>
</evidence>
<keyword evidence="13" id="KW-1185">Reference proteome</keyword>
<dbReference type="PANTHER" id="PTHR42904">
    <property type="entry name" value="NUDIX HYDROLASE, NUDC SUBFAMILY"/>
    <property type="match status" value="1"/>
</dbReference>
<dbReference type="GO" id="GO:0035529">
    <property type="term" value="F:NADH pyrophosphatase activity"/>
    <property type="evidence" value="ECO:0007669"/>
    <property type="project" value="TreeGrafter"/>
</dbReference>
<proteinExistence type="inferred from homology"/>
<dbReference type="InterPro" id="IPR015797">
    <property type="entry name" value="NUDIX_hydrolase-like_dom_sf"/>
</dbReference>
<dbReference type="InterPro" id="IPR049734">
    <property type="entry name" value="NudC-like_C"/>
</dbReference>
<dbReference type="SUPFAM" id="SSF55811">
    <property type="entry name" value="Nudix"/>
    <property type="match status" value="1"/>
</dbReference>
<dbReference type="CDD" id="cd03429">
    <property type="entry name" value="NUDIX_NADH_pyrophosphatase_Nudt13"/>
    <property type="match status" value="1"/>
</dbReference>
<keyword evidence="6 10" id="KW-0378">Hydrolase</keyword>
<dbReference type="PROSITE" id="PS00893">
    <property type="entry name" value="NUDIX_BOX"/>
    <property type="match status" value="1"/>
</dbReference>
<evidence type="ECO:0000313" key="13">
    <source>
        <dbReference type="Proteomes" id="UP000325302"/>
    </source>
</evidence>
<comment type="catalytic activity">
    <reaction evidence="9">
        <text>a 5'-end NAD(+)-phospho-ribonucleoside in mRNA + H2O = a 5'-end phospho-adenosine-phospho-ribonucleoside in mRNA + beta-nicotinamide D-ribonucleotide + 2 H(+)</text>
        <dbReference type="Rhea" id="RHEA:60876"/>
        <dbReference type="Rhea" id="RHEA-COMP:15698"/>
        <dbReference type="Rhea" id="RHEA-COMP:15719"/>
        <dbReference type="ChEBI" id="CHEBI:14649"/>
        <dbReference type="ChEBI" id="CHEBI:15377"/>
        <dbReference type="ChEBI" id="CHEBI:15378"/>
        <dbReference type="ChEBI" id="CHEBI:144029"/>
        <dbReference type="ChEBI" id="CHEBI:144051"/>
    </reaction>
    <physiologicalReaction direction="left-to-right" evidence="9">
        <dbReference type="Rhea" id="RHEA:60877"/>
    </physiologicalReaction>
</comment>
<dbReference type="Gene3D" id="3.90.79.10">
    <property type="entry name" value="Nucleoside Triphosphate Pyrophosphohydrolase"/>
    <property type="match status" value="1"/>
</dbReference>
<feature type="domain" description="Nudix hydrolase" evidence="11">
    <location>
        <begin position="68"/>
        <end position="191"/>
    </location>
</feature>
<evidence type="ECO:0000256" key="7">
    <source>
        <dbReference type="ARBA" id="ARBA00022842"/>
    </source>
</evidence>
<evidence type="ECO:0000313" key="12">
    <source>
        <dbReference type="EMBL" id="KAA0875304.1"/>
    </source>
</evidence>
<dbReference type="Proteomes" id="UP000325302">
    <property type="component" value="Unassembled WGS sequence"/>
</dbReference>
<dbReference type="PROSITE" id="PS51462">
    <property type="entry name" value="NUDIX"/>
    <property type="match status" value="1"/>
</dbReference>
<dbReference type="PRINTS" id="PR00502">
    <property type="entry name" value="NUDIXFAMILY"/>
</dbReference>
<dbReference type="Gene3D" id="3.90.79.20">
    <property type="match status" value="1"/>
</dbReference>
<evidence type="ECO:0000256" key="4">
    <source>
        <dbReference type="ARBA" id="ARBA00012381"/>
    </source>
</evidence>
<dbReference type="RefSeq" id="WP_149390312.1">
    <property type="nucleotide sequence ID" value="NZ_SMRS01000003.1"/>
</dbReference>
<dbReference type="NCBIfam" id="NF001299">
    <property type="entry name" value="PRK00241.1"/>
    <property type="match status" value="1"/>
</dbReference>
<dbReference type="OrthoDB" id="9791656at2"/>
<name>A0A5A9W495_9GAMM</name>
<dbReference type="Pfam" id="PF00293">
    <property type="entry name" value="NUDIX"/>
    <property type="match status" value="1"/>
</dbReference>
<keyword evidence="8" id="KW-0520">NAD</keyword>
<sequence>MPNITEQSLRQALSQADEQEYLRLSRESQLQRWHERHRFCALCSGTLQPHNEDEALACRVCGHLHYPPVSPCVLVLVAHQGRCLLAHAAKFSGRRFSALAGFIEPGESAEQAVKREVMEEVGIQVKNIRYFASQSWPFPHALMLGFFAEYESGEIEPDGIEILEADWFTPDALPEDLPPEFTLSRQLIQAFVQGHTPGA</sequence>
<dbReference type="InterPro" id="IPR050241">
    <property type="entry name" value="NAD-cap_RNA_hydrolase_NudC"/>
</dbReference>
<dbReference type="EMBL" id="SMRS01000003">
    <property type="protein sequence ID" value="KAA0875304.1"/>
    <property type="molecule type" value="Genomic_DNA"/>
</dbReference>
<accession>A0A5A9W495</accession>
<comment type="cofactor">
    <cofactor evidence="1">
        <name>Mg(2+)</name>
        <dbReference type="ChEBI" id="CHEBI:18420"/>
    </cofactor>
</comment>
<protein>
    <recommendedName>
        <fullName evidence="4">NAD(+) diphosphatase</fullName>
        <ecNumber evidence="4">3.6.1.22</ecNumber>
    </recommendedName>
</protein>
<dbReference type="GO" id="GO:0006742">
    <property type="term" value="P:NADP+ catabolic process"/>
    <property type="evidence" value="ECO:0007669"/>
    <property type="project" value="TreeGrafter"/>
</dbReference>
<dbReference type="EC" id="3.6.1.22" evidence="4"/>